<accession>A0A167FYR7</accession>
<dbReference type="PANTHER" id="PTHR12558">
    <property type="entry name" value="CELL DIVISION CYCLE 16,23,27"/>
    <property type="match status" value="1"/>
</dbReference>
<dbReference type="GO" id="GO:0051301">
    <property type="term" value="P:cell division"/>
    <property type="evidence" value="ECO:0007669"/>
    <property type="project" value="UniProtKB-KW"/>
</dbReference>
<dbReference type="Pfam" id="PF00515">
    <property type="entry name" value="TPR_1"/>
    <property type="match status" value="1"/>
</dbReference>
<dbReference type="SMART" id="SM00028">
    <property type="entry name" value="TPR"/>
    <property type="match status" value="6"/>
</dbReference>
<dbReference type="InterPro" id="IPR007192">
    <property type="entry name" value="APC8"/>
</dbReference>
<dbReference type="InterPro" id="IPR019734">
    <property type="entry name" value="TPR_rpt"/>
</dbReference>
<keyword evidence="10" id="KW-1185">Reference proteome</keyword>
<dbReference type="GO" id="GO:0005680">
    <property type="term" value="C:anaphase-promoting complex"/>
    <property type="evidence" value="ECO:0007669"/>
    <property type="project" value="EnsemblFungi"/>
</dbReference>
<evidence type="ECO:0000313" key="9">
    <source>
        <dbReference type="EMBL" id="ANB15875.1"/>
    </source>
</evidence>
<proteinExistence type="predicted"/>
<keyword evidence="5 7" id="KW-0802">TPR repeat</keyword>
<keyword evidence="6" id="KW-0131">Cell cycle</keyword>
<keyword evidence="3" id="KW-0498">Mitosis</keyword>
<dbReference type="EMBL" id="CP014503">
    <property type="protein sequence ID" value="ANB15875.1"/>
    <property type="molecule type" value="Genomic_DNA"/>
</dbReference>
<evidence type="ECO:0000256" key="7">
    <source>
        <dbReference type="PROSITE-ProRule" id="PRU00339"/>
    </source>
</evidence>
<keyword evidence="1" id="KW-0132">Cell division</keyword>
<evidence type="ECO:0000256" key="1">
    <source>
        <dbReference type="ARBA" id="ARBA00022618"/>
    </source>
</evidence>
<dbReference type="Pfam" id="PF04049">
    <property type="entry name" value="ANAPC8"/>
    <property type="match status" value="1"/>
</dbReference>
<dbReference type="PROSITE" id="PS50005">
    <property type="entry name" value="TPR"/>
    <property type="match status" value="3"/>
</dbReference>
<feature type="repeat" description="TPR" evidence="7">
    <location>
        <begin position="364"/>
        <end position="397"/>
    </location>
</feature>
<dbReference type="RefSeq" id="XP_018738352.1">
    <property type="nucleotide sequence ID" value="XM_018880543.1"/>
</dbReference>
<name>A0A167FYR7_9ASCO</name>
<sequence>MDDLSDDFILAKSYFDCGEHLRCAHTLESCHEPEETFLKLYAKYISGEKKKEEEHQGILTIQDHAGDSSRGRMVETNSQLDSILTELEGSVNGSIMDPFLLYIMAIVHREQKNNKLAIERLIESLKRFPYNWSAWEELLCCIPTIDELSDIAPRLPAHLMTKIFLVYAQQELFQQDPQVDALLESLRLIFPNFLFLAVQEALFNYHSLNYNESEEQFQEILTKDPYRLDGMDIYSNILYVMERGPKLAFLAQLANNTDKFRPETCCIMGNYYSLKSQHEKAVIYYQRALLLDRNCLSAWTLMGHEFIELKNTHAAIESYRRAVDASNKDYRAWYGLGQAYEVLDMHYYSLYYYQRAAALKPMDVRMWIALGHCFDKLERYDEAIKAYKRALQVSHRDPSFLLNIATLYERLNDEENAEQFMRLCVAEERNEGIIEPICQARIWLAKLEMRRKNWSAAYSYAEGVTQGEGGGLTGIDEARSIIRELRNVIHTG</sequence>
<evidence type="ECO:0000256" key="5">
    <source>
        <dbReference type="ARBA" id="ARBA00022803"/>
    </source>
</evidence>
<dbReference type="PROSITE" id="PS50293">
    <property type="entry name" value="TPR_REGION"/>
    <property type="match status" value="1"/>
</dbReference>
<dbReference type="Pfam" id="PF13432">
    <property type="entry name" value="TPR_16"/>
    <property type="match status" value="1"/>
</dbReference>
<feature type="repeat" description="TPR" evidence="7">
    <location>
        <begin position="330"/>
        <end position="363"/>
    </location>
</feature>
<evidence type="ECO:0000256" key="4">
    <source>
        <dbReference type="ARBA" id="ARBA00022786"/>
    </source>
</evidence>
<dbReference type="OrthoDB" id="10262026at2759"/>
<dbReference type="Gene3D" id="1.25.40.10">
    <property type="entry name" value="Tetratricopeptide repeat domain"/>
    <property type="match status" value="2"/>
</dbReference>
<dbReference type="SUPFAM" id="SSF48452">
    <property type="entry name" value="TPR-like"/>
    <property type="match status" value="2"/>
</dbReference>
<evidence type="ECO:0000313" key="10">
    <source>
        <dbReference type="Proteomes" id="UP000189580"/>
    </source>
</evidence>
<dbReference type="Proteomes" id="UP000189580">
    <property type="component" value="Chromosome b"/>
</dbReference>
<dbReference type="GeneID" id="30035550"/>
<dbReference type="GO" id="GO:0016567">
    <property type="term" value="P:protein ubiquitination"/>
    <property type="evidence" value="ECO:0007669"/>
    <property type="project" value="TreeGrafter"/>
</dbReference>
<evidence type="ECO:0000256" key="2">
    <source>
        <dbReference type="ARBA" id="ARBA00022737"/>
    </source>
</evidence>
<dbReference type="KEGG" id="slb:AWJ20_3519"/>
<keyword evidence="4" id="KW-0833">Ubl conjugation pathway</keyword>
<evidence type="ECO:0000259" key="8">
    <source>
        <dbReference type="Pfam" id="PF04049"/>
    </source>
</evidence>
<gene>
    <name evidence="9" type="primary">CDC23</name>
    <name evidence="9" type="ORF">AWJ20_3519</name>
</gene>
<dbReference type="Pfam" id="PF13181">
    <property type="entry name" value="TPR_8"/>
    <property type="match status" value="2"/>
</dbReference>
<evidence type="ECO:0000256" key="6">
    <source>
        <dbReference type="ARBA" id="ARBA00023306"/>
    </source>
</evidence>
<dbReference type="GO" id="GO:0045842">
    <property type="term" value="P:positive regulation of mitotic metaphase/anaphase transition"/>
    <property type="evidence" value="ECO:0007669"/>
    <property type="project" value="TreeGrafter"/>
</dbReference>
<dbReference type="PANTHER" id="PTHR12558:SF10">
    <property type="entry name" value="CELL DIVISION CYCLE PROTEIN 23 HOMOLOG"/>
    <property type="match status" value="1"/>
</dbReference>
<dbReference type="InterPro" id="IPR011990">
    <property type="entry name" value="TPR-like_helical_dom_sf"/>
</dbReference>
<keyword evidence="2" id="KW-0677">Repeat</keyword>
<feature type="repeat" description="TPR" evidence="7">
    <location>
        <begin position="296"/>
        <end position="329"/>
    </location>
</feature>
<feature type="domain" description="Cdc23" evidence="8">
    <location>
        <begin position="6"/>
        <end position="201"/>
    </location>
</feature>
<protein>
    <submittedName>
        <fullName evidence="9">Anaphase promoting complex subunit CDC23</fullName>
    </submittedName>
</protein>
<dbReference type="AlphaFoldDB" id="A0A167FYR7"/>
<dbReference type="GO" id="GO:0031145">
    <property type="term" value="P:anaphase-promoting complex-dependent catabolic process"/>
    <property type="evidence" value="ECO:0007669"/>
    <property type="project" value="TreeGrafter"/>
</dbReference>
<organism evidence="9 10">
    <name type="scientific">Sugiyamaella lignohabitans</name>
    <dbReference type="NCBI Taxonomy" id="796027"/>
    <lineage>
        <taxon>Eukaryota</taxon>
        <taxon>Fungi</taxon>
        <taxon>Dikarya</taxon>
        <taxon>Ascomycota</taxon>
        <taxon>Saccharomycotina</taxon>
        <taxon>Dipodascomycetes</taxon>
        <taxon>Dipodascales</taxon>
        <taxon>Trichomonascaceae</taxon>
        <taxon>Sugiyamaella</taxon>
    </lineage>
</organism>
<reference evidence="9 10" key="1">
    <citation type="submission" date="2016-02" db="EMBL/GenBank/DDBJ databases">
        <title>Complete genome sequence and transcriptome regulation of the pentose utilising yeast Sugiyamaella lignohabitans.</title>
        <authorList>
            <person name="Bellasio M."/>
            <person name="Peymann A."/>
            <person name="Valli M."/>
            <person name="Sipitzky M."/>
            <person name="Graf A."/>
            <person name="Sauer M."/>
            <person name="Marx H."/>
            <person name="Mattanovich D."/>
        </authorList>
    </citation>
    <scope>NUCLEOTIDE SEQUENCE [LARGE SCALE GENOMIC DNA]</scope>
    <source>
        <strain evidence="9 10">CBS 10342</strain>
    </source>
</reference>
<evidence type="ECO:0000256" key="3">
    <source>
        <dbReference type="ARBA" id="ARBA00022776"/>
    </source>
</evidence>